<organism evidence="1 2">
    <name type="scientific">Trichloromonas acetexigens</name>
    <dbReference type="NCBI Taxonomy" id="38815"/>
    <lineage>
        <taxon>Bacteria</taxon>
        <taxon>Pseudomonadati</taxon>
        <taxon>Thermodesulfobacteriota</taxon>
        <taxon>Desulfuromonadia</taxon>
        <taxon>Desulfuromonadales</taxon>
        <taxon>Trichloromonadaceae</taxon>
        <taxon>Trichloromonas</taxon>
    </lineage>
</organism>
<dbReference type="AlphaFoldDB" id="A0A550J637"/>
<dbReference type="RefSeq" id="WP_140396594.1">
    <property type="nucleotide sequence ID" value="NZ_FOJJ01000007.1"/>
</dbReference>
<protein>
    <submittedName>
        <fullName evidence="1">Uncharacterized protein</fullName>
    </submittedName>
</protein>
<dbReference type="Proteomes" id="UP000317155">
    <property type="component" value="Unassembled WGS sequence"/>
</dbReference>
<sequence>MDFELPPFFDGKLGKKLVKIVPFEHPLSPLDLEELKRELEARPELENTVVFVCLGIELAARTWIEDWNRLRKGAETVNKIEVIELRTDEKYGNFIKHEPAAAKVAIARAGDSITVTIENFISPTILKRLDMDTPLFKAKIADWRSQIDCVMVDTAYDGAVFNVVLADVPAKKTDLIDGAYTLPAPEGKTTVAVKIVDMLGEEVLVTEGI</sequence>
<keyword evidence="2" id="KW-1185">Reference proteome</keyword>
<dbReference type="EMBL" id="VJVV01000015">
    <property type="protein sequence ID" value="TRO78720.1"/>
    <property type="molecule type" value="Genomic_DNA"/>
</dbReference>
<comment type="caution">
    <text evidence="1">The sequence shown here is derived from an EMBL/GenBank/DDBJ whole genome shotgun (WGS) entry which is preliminary data.</text>
</comment>
<accession>A0A550J637</accession>
<gene>
    <name evidence="1" type="ORF">FL622_15620</name>
</gene>
<name>A0A550J637_9BACT</name>
<evidence type="ECO:0000313" key="1">
    <source>
        <dbReference type="EMBL" id="TRO78720.1"/>
    </source>
</evidence>
<evidence type="ECO:0000313" key="2">
    <source>
        <dbReference type="Proteomes" id="UP000317155"/>
    </source>
</evidence>
<dbReference type="OrthoDB" id="9800801at2"/>
<reference evidence="1 2" key="1">
    <citation type="submission" date="2019-07" db="EMBL/GenBank/DDBJ databases">
        <title>Insights of Desulfuromonas acetexigens electromicrobiology.</title>
        <authorList>
            <person name="Katuri K."/>
            <person name="Sapireddy V."/>
            <person name="Shaw D.R."/>
            <person name="Saikaly P."/>
        </authorList>
    </citation>
    <scope>NUCLEOTIDE SEQUENCE [LARGE SCALE GENOMIC DNA]</scope>
    <source>
        <strain evidence="1 2">2873</strain>
    </source>
</reference>
<proteinExistence type="predicted"/>